<dbReference type="Proteomes" id="UP000886724">
    <property type="component" value="Unassembled WGS sequence"/>
</dbReference>
<evidence type="ECO:0000313" key="4">
    <source>
        <dbReference type="Proteomes" id="UP000886724"/>
    </source>
</evidence>
<gene>
    <name evidence="3" type="ORF">H9980_07660</name>
</gene>
<sequence length="270" mass="31443">MKIFINLLTPFKADDTIDYDKTKELIDRLIEQGCNNFVIGGNTGEGATLSFLELKHFLRYFCFHYPQINIYTVINDLSTKKVIRKINNLSDLQNLNGFIIKIPEVSGLKQQEIFKHFNFIALITNKKIIIKDCQKVKINEQTISKLVQEHKNIAGIICKYHVIDHIDNFDVFYDETLLKDFHHQIKSGIISSLANLNYQNIKKIITSSNKVDHDYLMLLLKYFYQENITSTLKYALSQSENIECFTRLPLSNISIELKNNIDRLLKMTIN</sequence>
<proteinExistence type="inferred from homology"/>
<name>A0A9D1XLU7_9FIRM</name>
<evidence type="ECO:0000256" key="1">
    <source>
        <dbReference type="ARBA" id="ARBA00007592"/>
    </source>
</evidence>
<dbReference type="GO" id="GO:0005829">
    <property type="term" value="C:cytosol"/>
    <property type="evidence" value="ECO:0007669"/>
    <property type="project" value="TreeGrafter"/>
</dbReference>
<dbReference type="Pfam" id="PF00701">
    <property type="entry name" value="DHDPS"/>
    <property type="match status" value="1"/>
</dbReference>
<dbReference type="CDD" id="cd00408">
    <property type="entry name" value="DHDPS-like"/>
    <property type="match status" value="1"/>
</dbReference>
<comment type="caution">
    <text evidence="3">The sequence shown here is derived from an EMBL/GenBank/DDBJ whole genome shotgun (WGS) entry which is preliminary data.</text>
</comment>
<dbReference type="InterPro" id="IPR013785">
    <property type="entry name" value="Aldolase_TIM"/>
</dbReference>
<reference evidence="3" key="1">
    <citation type="journal article" date="2021" name="PeerJ">
        <title>Extensive microbial diversity within the chicken gut microbiome revealed by metagenomics and culture.</title>
        <authorList>
            <person name="Gilroy R."/>
            <person name="Ravi A."/>
            <person name="Getino M."/>
            <person name="Pursley I."/>
            <person name="Horton D.L."/>
            <person name="Alikhan N.F."/>
            <person name="Baker D."/>
            <person name="Gharbi K."/>
            <person name="Hall N."/>
            <person name="Watson M."/>
            <person name="Adriaenssens E.M."/>
            <person name="Foster-Nyarko E."/>
            <person name="Jarju S."/>
            <person name="Secka A."/>
            <person name="Antonio M."/>
            <person name="Oren A."/>
            <person name="Chaudhuri R.R."/>
            <person name="La Ragione R."/>
            <person name="Hildebrand F."/>
            <person name="Pallen M.J."/>
        </authorList>
    </citation>
    <scope>NUCLEOTIDE SEQUENCE</scope>
    <source>
        <strain evidence="3">ChiGjej1B1-14440</strain>
    </source>
</reference>
<accession>A0A9D1XLU7</accession>
<evidence type="ECO:0000313" key="3">
    <source>
        <dbReference type="EMBL" id="HIX81827.1"/>
    </source>
</evidence>
<keyword evidence="2" id="KW-0456">Lyase</keyword>
<dbReference type="AlphaFoldDB" id="A0A9D1XLU7"/>
<dbReference type="EMBL" id="DXET01000164">
    <property type="protein sequence ID" value="HIX81827.1"/>
    <property type="molecule type" value="Genomic_DNA"/>
</dbReference>
<dbReference type="SUPFAM" id="SSF51569">
    <property type="entry name" value="Aldolase"/>
    <property type="match status" value="1"/>
</dbReference>
<dbReference type="PANTHER" id="PTHR12128:SF66">
    <property type="entry name" value="4-HYDROXY-2-OXOGLUTARATE ALDOLASE, MITOCHONDRIAL"/>
    <property type="match status" value="1"/>
</dbReference>
<dbReference type="InterPro" id="IPR002220">
    <property type="entry name" value="DapA-like"/>
</dbReference>
<dbReference type="Gene3D" id="3.20.20.70">
    <property type="entry name" value="Aldolase class I"/>
    <property type="match status" value="1"/>
</dbReference>
<protein>
    <submittedName>
        <fullName evidence="3">Dihydrodipicolinate synthase family protein</fullName>
    </submittedName>
</protein>
<organism evidence="3 4">
    <name type="scientific">Candidatus Erysipelatoclostridium merdavium</name>
    <dbReference type="NCBI Taxonomy" id="2838566"/>
    <lineage>
        <taxon>Bacteria</taxon>
        <taxon>Bacillati</taxon>
        <taxon>Bacillota</taxon>
        <taxon>Erysipelotrichia</taxon>
        <taxon>Erysipelotrichales</taxon>
        <taxon>Erysipelotrichales incertae sedis</taxon>
    </lineage>
</organism>
<comment type="similarity">
    <text evidence="1">Belongs to the DapA family.</text>
</comment>
<dbReference type="SMART" id="SM01130">
    <property type="entry name" value="DHDPS"/>
    <property type="match status" value="1"/>
</dbReference>
<dbReference type="PANTHER" id="PTHR12128">
    <property type="entry name" value="DIHYDRODIPICOLINATE SYNTHASE"/>
    <property type="match status" value="1"/>
</dbReference>
<evidence type="ECO:0000256" key="2">
    <source>
        <dbReference type="ARBA" id="ARBA00023239"/>
    </source>
</evidence>
<dbReference type="GO" id="GO:0008840">
    <property type="term" value="F:4-hydroxy-tetrahydrodipicolinate synthase activity"/>
    <property type="evidence" value="ECO:0007669"/>
    <property type="project" value="TreeGrafter"/>
</dbReference>
<reference evidence="3" key="2">
    <citation type="submission" date="2021-04" db="EMBL/GenBank/DDBJ databases">
        <authorList>
            <person name="Gilroy R."/>
        </authorList>
    </citation>
    <scope>NUCLEOTIDE SEQUENCE</scope>
    <source>
        <strain evidence="3">ChiGjej1B1-14440</strain>
    </source>
</reference>